<dbReference type="Proteomes" id="UP001595796">
    <property type="component" value="Unassembled WGS sequence"/>
</dbReference>
<comment type="caution">
    <text evidence="1">The sequence shown here is derived from an EMBL/GenBank/DDBJ whole genome shotgun (WGS) entry which is preliminary data.</text>
</comment>
<reference evidence="2" key="1">
    <citation type="journal article" date="2019" name="Int. J. Syst. Evol. Microbiol.">
        <title>The Global Catalogue of Microorganisms (GCM) 10K type strain sequencing project: providing services to taxonomists for standard genome sequencing and annotation.</title>
        <authorList>
            <consortium name="The Broad Institute Genomics Platform"/>
            <consortium name="The Broad Institute Genome Sequencing Center for Infectious Disease"/>
            <person name="Wu L."/>
            <person name="Ma J."/>
        </authorList>
    </citation>
    <scope>NUCLEOTIDE SEQUENCE [LARGE SCALE GENOMIC DNA]</scope>
    <source>
        <strain evidence="2">CGMCC 1.16444</strain>
    </source>
</reference>
<organism evidence="1 2">
    <name type="scientific">Flaviflagellibacter deserti</name>
    <dbReference type="NCBI Taxonomy" id="2267266"/>
    <lineage>
        <taxon>Bacteria</taxon>
        <taxon>Pseudomonadati</taxon>
        <taxon>Pseudomonadota</taxon>
        <taxon>Alphaproteobacteria</taxon>
        <taxon>Hyphomicrobiales</taxon>
        <taxon>Flaviflagellibacter</taxon>
    </lineage>
</organism>
<dbReference type="EMBL" id="JBHSJF010000006">
    <property type="protein sequence ID" value="MFC5068845.1"/>
    <property type="molecule type" value="Genomic_DNA"/>
</dbReference>
<dbReference type="SUPFAM" id="SSF50891">
    <property type="entry name" value="Cyclophilin-like"/>
    <property type="match status" value="1"/>
</dbReference>
<dbReference type="InterPro" id="IPR024532">
    <property type="entry name" value="DUF3830"/>
</dbReference>
<evidence type="ECO:0000313" key="1">
    <source>
        <dbReference type="EMBL" id="MFC5068845.1"/>
    </source>
</evidence>
<dbReference type="InterPro" id="IPR029000">
    <property type="entry name" value="Cyclophilin-like_dom_sf"/>
</dbReference>
<proteinExistence type="predicted"/>
<evidence type="ECO:0000313" key="2">
    <source>
        <dbReference type="Proteomes" id="UP001595796"/>
    </source>
</evidence>
<name>A0ABV9Z572_9HYPH</name>
<dbReference type="Pfam" id="PF12903">
    <property type="entry name" value="DUF3830"/>
    <property type="match status" value="1"/>
</dbReference>
<accession>A0ABV9Z572</accession>
<gene>
    <name evidence="1" type="ORF">ACFPFW_12580</name>
</gene>
<dbReference type="RefSeq" id="WP_114956184.1">
    <property type="nucleotide sequence ID" value="NZ_JBHSJF010000006.1"/>
</dbReference>
<dbReference type="Gene3D" id="2.40.100.20">
    <property type="match status" value="1"/>
</dbReference>
<keyword evidence="2" id="KW-1185">Reference proteome</keyword>
<sequence length="137" mass="15193">MTTIRINAGPYEFEAKLEHEAAPTTCEKFLTLLPYKERIIHVRWSGEGCWIPLGETDFGLGYENATSFPAPGDFILYPGGYSETEILLAYGGVRFASKMGQLAGNHFMTITKGRENLVALGKKTLWDGAQNILFSRA</sequence>
<protein>
    <submittedName>
        <fullName evidence="1">DUF3830 family protein</fullName>
    </submittedName>
</protein>